<feature type="compositionally biased region" description="Basic residues" evidence="9">
    <location>
        <begin position="524"/>
        <end position="562"/>
    </location>
</feature>
<comment type="pathway">
    <text evidence="2">Lipid metabolism.</text>
</comment>
<name>A0ABT3TIC0_9GAMM</name>
<evidence type="ECO:0000259" key="11">
    <source>
        <dbReference type="Pfam" id="PF06974"/>
    </source>
</evidence>
<keyword evidence="13" id="KW-1185">Reference proteome</keyword>
<reference evidence="12" key="1">
    <citation type="submission" date="2019-02" db="EMBL/GenBank/DDBJ databases">
        <authorList>
            <person name="Li S.-H."/>
        </authorList>
    </citation>
    <scope>NUCLEOTIDE SEQUENCE</scope>
    <source>
        <strain evidence="12">IMCC14734</strain>
    </source>
</reference>
<comment type="similarity">
    <text evidence="3">Belongs to the long-chain O-acyltransferase family.</text>
</comment>
<dbReference type="Gene3D" id="3.30.559.10">
    <property type="entry name" value="Chloramphenicol acetyltransferase-like domain"/>
    <property type="match status" value="1"/>
</dbReference>
<dbReference type="PANTHER" id="PTHR31650:SF1">
    <property type="entry name" value="WAX ESTER SYNTHASE_DIACYLGLYCEROL ACYLTRANSFERASE 4-RELATED"/>
    <property type="match status" value="1"/>
</dbReference>
<dbReference type="Pfam" id="PF06974">
    <property type="entry name" value="WS_DGAT_C"/>
    <property type="match status" value="1"/>
</dbReference>
<dbReference type="InterPro" id="IPR023213">
    <property type="entry name" value="CAT-like_dom_sf"/>
</dbReference>
<dbReference type="Proteomes" id="UP001143362">
    <property type="component" value="Unassembled WGS sequence"/>
</dbReference>
<sequence>MQSKQGWQDCGRLGHAGSGVITKNNAGVALMDKLGLFDQFFYKADQYQVISAVMGGASILEPAIAGDKLDADAIAGHLANRLGSIGLLRNCFIQDPLRLGTVHKMEDPDFDIWDHIFVETLPAPGEYPQLAQRLAELSAVPLTLSQMWRWTIIDGLAGGKLAVMCNIHHAVADGVGLVEALSSMYDAEPVTPEPLVTSVRDIVVPPGPMRLLGQALVESGERLLLKTPRFVLQNTGPILGAFGTGVRDFLESDRELAGPLMPDVKPTSLNISKYSDTRSVSWKTLSLPDIKLVARHFDVTVNDMGLFLYACAMESYFDSRGEQVDFDLWCGVPVSTRSDTSGTGGNQVTAGRLCLHNTISDPVARLQAIHNDALELKEFTRPRDPVVDVGELADLIFPIALDASLYLAGRFELLARFSDKMTLANALFSNVPGPRQPVYVANGLMSESIPMIPAVDILAVSGGITSVHKTITLGFHCDGAVVSDPDVFVTGLEQGLKALRVAAGLEQPVRKKTAVKSRVDRKLKPAAKNKTAARKKPAVKRKAVTSKKPLAKPKVAARKKPLREKSVANNSGAGS</sequence>
<dbReference type="RefSeq" id="WP_279246008.1">
    <property type="nucleotide sequence ID" value="NZ_SHNN01000002.1"/>
</dbReference>
<dbReference type="InterPro" id="IPR009721">
    <property type="entry name" value="O-acyltransferase_WSD1_C"/>
</dbReference>
<keyword evidence="7" id="KW-0012">Acyltransferase</keyword>
<dbReference type="InterPro" id="IPR045034">
    <property type="entry name" value="O-acyltransferase_WSD1-like"/>
</dbReference>
<keyword evidence="5" id="KW-0808">Transferase</keyword>
<comment type="catalytic activity">
    <reaction evidence="8">
        <text>an acyl-CoA + a 1,2-diacyl-sn-glycerol = a triacyl-sn-glycerol + CoA</text>
        <dbReference type="Rhea" id="RHEA:10868"/>
        <dbReference type="ChEBI" id="CHEBI:17815"/>
        <dbReference type="ChEBI" id="CHEBI:57287"/>
        <dbReference type="ChEBI" id="CHEBI:58342"/>
        <dbReference type="ChEBI" id="CHEBI:64615"/>
        <dbReference type="EC" id="2.3.1.20"/>
    </reaction>
</comment>
<organism evidence="12 13">
    <name type="scientific">Candidatus Litorirhabdus singularis</name>
    <dbReference type="NCBI Taxonomy" id="2518993"/>
    <lineage>
        <taxon>Bacteria</taxon>
        <taxon>Pseudomonadati</taxon>
        <taxon>Pseudomonadota</taxon>
        <taxon>Gammaproteobacteria</taxon>
        <taxon>Cellvibrionales</taxon>
        <taxon>Halieaceae</taxon>
        <taxon>Candidatus Litorirhabdus</taxon>
    </lineage>
</organism>
<evidence type="ECO:0000256" key="6">
    <source>
        <dbReference type="ARBA" id="ARBA00022798"/>
    </source>
</evidence>
<feature type="domain" description="O-acyltransferase WSD1 C-terminal" evidence="11">
    <location>
        <begin position="345"/>
        <end position="499"/>
    </location>
</feature>
<proteinExistence type="inferred from homology"/>
<dbReference type="InterPro" id="IPR004255">
    <property type="entry name" value="O-acyltransferase_WSD1_N"/>
</dbReference>
<gene>
    <name evidence="12" type="ORF">EYC98_14215</name>
</gene>
<keyword evidence="6" id="KW-0319">Glycerol metabolism</keyword>
<protein>
    <recommendedName>
        <fullName evidence="4">diacylglycerol O-acyltransferase</fullName>
        <ecNumber evidence="4">2.3.1.20</ecNumber>
    </recommendedName>
</protein>
<evidence type="ECO:0000313" key="13">
    <source>
        <dbReference type="Proteomes" id="UP001143362"/>
    </source>
</evidence>
<evidence type="ECO:0000256" key="1">
    <source>
        <dbReference type="ARBA" id="ARBA00004771"/>
    </source>
</evidence>
<evidence type="ECO:0000313" key="12">
    <source>
        <dbReference type="EMBL" id="MCX2982014.1"/>
    </source>
</evidence>
<dbReference type="SUPFAM" id="SSF52777">
    <property type="entry name" value="CoA-dependent acyltransferases"/>
    <property type="match status" value="1"/>
</dbReference>
<comment type="caution">
    <text evidence="12">The sequence shown here is derived from an EMBL/GenBank/DDBJ whole genome shotgun (WGS) entry which is preliminary data.</text>
</comment>
<feature type="domain" description="O-acyltransferase WSD1-like N-terminal" evidence="10">
    <location>
        <begin position="37"/>
        <end position="304"/>
    </location>
</feature>
<feature type="region of interest" description="Disordered" evidence="9">
    <location>
        <begin position="513"/>
        <end position="575"/>
    </location>
</feature>
<evidence type="ECO:0000256" key="5">
    <source>
        <dbReference type="ARBA" id="ARBA00022679"/>
    </source>
</evidence>
<evidence type="ECO:0000259" key="10">
    <source>
        <dbReference type="Pfam" id="PF03007"/>
    </source>
</evidence>
<dbReference type="EMBL" id="SHNN01000002">
    <property type="protein sequence ID" value="MCX2982014.1"/>
    <property type="molecule type" value="Genomic_DNA"/>
</dbReference>
<evidence type="ECO:0000256" key="8">
    <source>
        <dbReference type="ARBA" id="ARBA00048109"/>
    </source>
</evidence>
<dbReference type="Pfam" id="PF03007">
    <property type="entry name" value="WS_DGAT_cat"/>
    <property type="match status" value="1"/>
</dbReference>
<evidence type="ECO:0000256" key="9">
    <source>
        <dbReference type="SAM" id="MobiDB-lite"/>
    </source>
</evidence>
<evidence type="ECO:0000256" key="4">
    <source>
        <dbReference type="ARBA" id="ARBA00013244"/>
    </source>
</evidence>
<dbReference type="EC" id="2.3.1.20" evidence="4"/>
<evidence type="ECO:0000256" key="7">
    <source>
        <dbReference type="ARBA" id="ARBA00023315"/>
    </source>
</evidence>
<dbReference type="PANTHER" id="PTHR31650">
    <property type="entry name" value="O-ACYLTRANSFERASE (WSD1-LIKE) FAMILY PROTEIN"/>
    <property type="match status" value="1"/>
</dbReference>
<evidence type="ECO:0000256" key="3">
    <source>
        <dbReference type="ARBA" id="ARBA00009587"/>
    </source>
</evidence>
<evidence type="ECO:0000256" key="2">
    <source>
        <dbReference type="ARBA" id="ARBA00005189"/>
    </source>
</evidence>
<accession>A0ABT3TIC0</accession>
<comment type="pathway">
    <text evidence="1">Glycerolipid metabolism; triacylglycerol biosynthesis.</text>
</comment>